<evidence type="ECO:0000313" key="1">
    <source>
        <dbReference type="EMBL" id="QSI91217.1"/>
    </source>
</evidence>
<accession>A0ABX7MFI2</accession>
<reference evidence="1 2" key="1">
    <citation type="submission" date="2020-12" db="EMBL/GenBank/DDBJ databases">
        <title>Genome sequence of Erwinia amylovora ATCC15580, a type strain.</title>
        <authorList>
            <person name="Kang I.-J."/>
            <person name="Roh E."/>
        </authorList>
    </citation>
    <scope>NUCLEOTIDE SEQUENCE [LARGE SCALE GENOMIC DNA]</scope>
    <source>
        <strain evidence="1 2">ATCC 15580</strain>
    </source>
</reference>
<dbReference type="EMBL" id="CP066796">
    <property type="protein sequence ID" value="QSI91217.1"/>
    <property type="molecule type" value="Genomic_DNA"/>
</dbReference>
<gene>
    <name evidence="1" type="ORF">JGC47_14150</name>
</gene>
<evidence type="ECO:0000313" key="2">
    <source>
        <dbReference type="Proteomes" id="UP000662840"/>
    </source>
</evidence>
<sequence length="91" mass="9590">MHALQTQAPVARRPVQPGADFRRAGTVDGKFIPFAISAGFGLDEVKVGSGAPLTVIKEVIDLTFDAINAASVIVKVDGHIGFIDADGFIRQ</sequence>
<keyword evidence="2" id="KW-1185">Reference proteome</keyword>
<protein>
    <submittedName>
        <fullName evidence="1">Uncharacterized protein</fullName>
    </submittedName>
</protein>
<proteinExistence type="predicted"/>
<dbReference type="Proteomes" id="UP000662840">
    <property type="component" value="Chromosome"/>
</dbReference>
<name>A0ABX7MFI2_ERWAM</name>
<organism evidence="1 2">
    <name type="scientific">Erwinia amylovora</name>
    <name type="common">Fire blight bacteria</name>
    <dbReference type="NCBI Taxonomy" id="552"/>
    <lineage>
        <taxon>Bacteria</taxon>
        <taxon>Pseudomonadati</taxon>
        <taxon>Pseudomonadota</taxon>
        <taxon>Gammaproteobacteria</taxon>
        <taxon>Enterobacterales</taxon>
        <taxon>Erwiniaceae</taxon>
        <taxon>Erwinia</taxon>
    </lineage>
</organism>